<dbReference type="PATRIC" id="fig|1280952.3.peg.2922"/>
<dbReference type="EMBL" id="ARYJ01000011">
    <property type="protein sequence ID" value="KCZ86841.1"/>
    <property type="molecule type" value="Genomic_DNA"/>
</dbReference>
<dbReference type="Proteomes" id="UP000024816">
    <property type="component" value="Unassembled WGS sequence"/>
</dbReference>
<gene>
    <name evidence="3" type="ORF">HJA_14609</name>
</gene>
<evidence type="ECO:0000313" key="3">
    <source>
        <dbReference type="EMBL" id="KCZ86841.1"/>
    </source>
</evidence>
<dbReference type="AlphaFoldDB" id="A0A059F8D7"/>
<evidence type="ECO:0000259" key="2">
    <source>
        <dbReference type="Pfam" id="PF03981"/>
    </source>
</evidence>
<dbReference type="eggNOG" id="COG5452">
    <property type="taxonomic scope" value="Bacteria"/>
</dbReference>
<proteinExistence type="inferred from homology"/>
<reference evidence="3 4" key="1">
    <citation type="journal article" date="2014" name="Antonie Van Leeuwenhoek">
        <title>Hyphomonas beringensis sp. nov. and Hyphomonas chukchiensis sp. nov., isolated from surface seawater of the Bering Sea and Chukchi Sea.</title>
        <authorList>
            <person name="Li C."/>
            <person name="Lai Q."/>
            <person name="Li G."/>
            <person name="Dong C."/>
            <person name="Wang J."/>
            <person name="Liao Y."/>
            <person name="Shao Z."/>
        </authorList>
    </citation>
    <scope>NUCLEOTIDE SEQUENCE [LARGE SCALE GENOMIC DNA]</scope>
    <source>
        <strain evidence="3 4">VP2</strain>
    </source>
</reference>
<evidence type="ECO:0000313" key="4">
    <source>
        <dbReference type="Proteomes" id="UP000024816"/>
    </source>
</evidence>
<dbReference type="InterPro" id="IPR021150">
    <property type="entry name" value="Ubiq_cyt_c_chap"/>
</dbReference>
<name>A0A059F8D7_9PROT</name>
<organism evidence="3 4">
    <name type="scientific">Hyphomonas jannaschiana VP2</name>
    <dbReference type="NCBI Taxonomy" id="1280952"/>
    <lineage>
        <taxon>Bacteria</taxon>
        <taxon>Pseudomonadati</taxon>
        <taxon>Pseudomonadota</taxon>
        <taxon>Alphaproteobacteria</taxon>
        <taxon>Hyphomonadales</taxon>
        <taxon>Hyphomonadaceae</taxon>
        <taxon>Hyphomonas</taxon>
    </lineage>
</organism>
<dbReference type="Pfam" id="PF03981">
    <property type="entry name" value="Ubiq_cyt_C_chap"/>
    <property type="match status" value="1"/>
</dbReference>
<evidence type="ECO:0000256" key="1">
    <source>
        <dbReference type="ARBA" id="ARBA00006436"/>
    </source>
</evidence>
<keyword evidence="4" id="KW-1185">Reference proteome</keyword>
<comment type="caution">
    <text evidence="3">The sequence shown here is derived from an EMBL/GenBank/DDBJ whole genome shotgun (WGS) entry which is preliminary data.</text>
</comment>
<comment type="similarity">
    <text evidence="1">Belongs to the UPF0174 family.</text>
</comment>
<dbReference type="RefSeq" id="WP_051597742.1">
    <property type="nucleotide sequence ID" value="NZ_ARYJ01000011.1"/>
</dbReference>
<feature type="domain" description="Ubiquinol-cytochrome c chaperone" evidence="2">
    <location>
        <begin position="40"/>
        <end position="176"/>
    </location>
</feature>
<sequence>MAGFWNLFRGGAQQKQRAESLYRGLMSAALAPEAYAASVVADDLDHRVQMVSLHAAVLVWQLTRRPETQLKRLPQHIHTRVFDGFDASLRETGVGDASIARKVRKMGEHYYGLGTATAACLSGPESERIPALSDLLKRNGVAIPGREADLAGHLAALADAFEAAPSDAFLDGQAPWAAFPATNTPGVAKV</sequence>
<dbReference type="STRING" id="1280952.HJA_14609"/>
<protein>
    <recommendedName>
        <fullName evidence="2">Ubiquinol-cytochrome c chaperone domain-containing protein</fullName>
    </recommendedName>
</protein>
<dbReference type="OrthoDB" id="7158889at2"/>
<accession>A0A059F8D7</accession>